<gene>
    <name evidence="2" type="ORF">HQ605_14385</name>
</gene>
<dbReference type="EMBL" id="JABUKG010000015">
    <property type="protein sequence ID" value="MBY6322011.1"/>
    <property type="molecule type" value="Genomic_DNA"/>
</dbReference>
<accession>A0ABS7NVM9</accession>
<organism evidence="2 3">
    <name type="scientific">Rhodococcoides kroppenstedtii</name>
    <dbReference type="NCBI Taxonomy" id="293050"/>
    <lineage>
        <taxon>Bacteria</taxon>
        <taxon>Bacillati</taxon>
        <taxon>Actinomycetota</taxon>
        <taxon>Actinomycetes</taxon>
        <taxon>Mycobacteriales</taxon>
        <taxon>Nocardiaceae</taxon>
        <taxon>Rhodococcoides</taxon>
    </lineage>
</organism>
<sequence length="81" mass="8293">MTVAAVVLAANLLVGVLRVSRGPDVRDRIAGLILLSTTGTAVLLVLAHTVDEPALRVVAAVAVALAPVIVVSLVVHERGRP</sequence>
<evidence type="ECO:0000313" key="2">
    <source>
        <dbReference type="EMBL" id="MBY6322011.1"/>
    </source>
</evidence>
<keyword evidence="1" id="KW-1133">Transmembrane helix</keyword>
<comment type="caution">
    <text evidence="2">The sequence shown here is derived from an EMBL/GenBank/DDBJ whole genome shotgun (WGS) entry which is preliminary data.</text>
</comment>
<dbReference type="Proteomes" id="UP001520140">
    <property type="component" value="Unassembled WGS sequence"/>
</dbReference>
<proteinExistence type="predicted"/>
<evidence type="ECO:0000313" key="3">
    <source>
        <dbReference type="Proteomes" id="UP001520140"/>
    </source>
</evidence>
<evidence type="ECO:0000256" key="1">
    <source>
        <dbReference type="SAM" id="Phobius"/>
    </source>
</evidence>
<keyword evidence="1" id="KW-0472">Membrane</keyword>
<keyword evidence="1" id="KW-0812">Transmembrane</keyword>
<feature type="transmembrane region" description="Helical" evidence="1">
    <location>
        <begin position="28"/>
        <end position="47"/>
    </location>
</feature>
<reference evidence="2 3" key="1">
    <citation type="submission" date="2020-06" db="EMBL/GenBank/DDBJ databases">
        <title>Taxonomy, biology and ecology of Rhodococcus bacteria occurring in California pistachio and other woody hosts as revealed by genome sequence analyses.</title>
        <authorList>
            <person name="Gai Y."/>
            <person name="Riely B."/>
        </authorList>
    </citation>
    <scope>NUCLEOTIDE SEQUENCE [LARGE SCALE GENOMIC DNA]</scope>
    <source>
        <strain evidence="2 3">BP-284</strain>
    </source>
</reference>
<name>A0ABS7NVM9_9NOCA</name>
<protein>
    <recommendedName>
        <fullName evidence="4">Multisubunit sodium/proton antiporter, MrpF subunit</fullName>
    </recommendedName>
</protein>
<evidence type="ECO:0008006" key="4">
    <source>
        <dbReference type="Google" id="ProtNLM"/>
    </source>
</evidence>
<feature type="transmembrane region" description="Helical" evidence="1">
    <location>
        <begin position="54"/>
        <end position="75"/>
    </location>
</feature>
<keyword evidence="3" id="KW-1185">Reference proteome</keyword>